<dbReference type="InterPro" id="IPR007278">
    <property type="entry name" value="DUF397"/>
</dbReference>
<dbReference type="AlphaFoldDB" id="W5TGN0"/>
<dbReference type="eggNOG" id="ENOG5032CBP">
    <property type="taxonomic scope" value="Bacteria"/>
</dbReference>
<evidence type="ECO:0000313" key="2">
    <source>
        <dbReference type="EMBL" id="AHH16376.1"/>
    </source>
</evidence>
<keyword evidence="3" id="KW-1185">Reference proteome</keyword>
<dbReference type="Pfam" id="PF04149">
    <property type="entry name" value="DUF397"/>
    <property type="match status" value="1"/>
</dbReference>
<accession>W5TGN0</accession>
<gene>
    <name evidence="2" type="ORF">NONO_c15750</name>
</gene>
<dbReference type="Proteomes" id="UP000019150">
    <property type="component" value="Chromosome"/>
</dbReference>
<dbReference type="OrthoDB" id="4571387at2"/>
<evidence type="ECO:0000313" key="3">
    <source>
        <dbReference type="Proteomes" id="UP000019150"/>
    </source>
</evidence>
<dbReference type="HOGENOM" id="CLU_161991_0_0_11"/>
<feature type="domain" description="DUF397" evidence="1">
    <location>
        <begin position="11"/>
        <end position="65"/>
    </location>
</feature>
<name>W5TGN0_9NOCA</name>
<reference evidence="2 3" key="1">
    <citation type="journal article" date="2014" name="Appl. Environ. Microbiol.">
        <title>Insights into the Microbial Degradation of Rubber and Gutta-Percha by Analysis of the Complete Genome of Nocardia nova SH22a.</title>
        <authorList>
            <person name="Luo Q."/>
            <person name="Hiessl S."/>
            <person name="Poehlein A."/>
            <person name="Daniel R."/>
            <person name="Steinbuchel A."/>
        </authorList>
    </citation>
    <scope>NUCLEOTIDE SEQUENCE [LARGE SCALE GENOMIC DNA]</scope>
    <source>
        <strain evidence="2">SH22a</strain>
    </source>
</reference>
<evidence type="ECO:0000259" key="1">
    <source>
        <dbReference type="Pfam" id="PF04149"/>
    </source>
</evidence>
<organism evidence="2 3">
    <name type="scientific">Nocardia nova SH22a</name>
    <dbReference type="NCBI Taxonomy" id="1415166"/>
    <lineage>
        <taxon>Bacteria</taxon>
        <taxon>Bacillati</taxon>
        <taxon>Actinomycetota</taxon>
        <taxon>Actinomycetes</taxon>
        <taxon>Mycobacteriales</taxon>
        <taxon>Nocardiaceae</taxon>
        <taxon>Nocardia</taxon>
    </lineage>
</organism>
<dbReference type="STRING" id="1415166.NONO_c15750"/>
<proteinExistence type="predicted"/>
<dbReference type="EMBL" id="CP006850">
    <property type="protein sequence ID" value="AHH16376.1"/>
    <property type="molecule type" value="Genomic_DNA"/>
</dbReference>
<dbReference type="PATRIC" id="fig|1415166.3.peg.1602"/>
<dbReference type="KEGG" id="nno:NONO_c15750"/>
<sequence>MSDMQKVDVSVWFKSTFSDHGNACVEVRICDHEVLVRDSKYVGDVAAQPMIAVRASRWHEFLETVAGRGAGGKDGLPLIDYRNDGSVSLSAGTVTLTYTRPEWDAFRDGIEHNEFDSVPSAA</sequence>
<protein>
    <recommendedName>
        <fullName evidence="1">DUF397 domain-containing protein</fullName>
    </recommendedName>
</protein>